<evidence type="ECO:0000313" key="2">
    <source>
        <dbReference type="EMBL" id="KAJ1100552.1"/>
    </source>
</evidence>
<evidence type="ECO:0000313" key="3">
    <source>
        <dbReference type="Proteomes" id="UP001066276"/>
    </source>
</evidence>
<comment type="caution">
    <text evidence="2">The sequence shown here is derived from an EMBL/GenBank/DDBJ whole genome shotgun (WGS) entry which is preliminary data.</text>
</comment>
<gene>
    <name evidence="2" type="ORF">NDU88_005634</name>
</gene>
<keyword evidence="3" id="KW-1185">Reference proteome</keyword>
<proteinExistence type="predicted"/>
<name>A0AAV7MAJ8_PLEWA</name>
<evidence type="ECO:0000256" key="1">
    <source>
        <dbReference type="SAM" id="MobiDB-lite"/>
    </source>
</evidence>
<organism evidence="2 3">
    <name type="scientific">Pleurodeles waltl</name>
    <name type="common">Iberian ribbed newt</name>
    <dbReference type="NCBI Taxonomy" id="8319"/>
    <lineage>
        <taxon>Eukaryota</taxon>
        <taxon>Metazoa</taxon>
        <taxon>Chordata</taxon>
        <taxon>Craniata</taxon>
        <taxon>Vertebrata</taxon>
        <taxon>Euteleostomi</taxon>
        <taxon>Amphibia</taxon>
        <taxon>Batrachia</taxon>
        <taxon>Caudata</taxon>
        <taxon>Salamandroidea</taxon>
        <taxon>Salamandridae</taxon>
        <taxon>Pleurodelinae</taxon>
        <taxon>Pleurodeles</taxon>
    </lineage>
</organism>
<feature type="region of interest" description="Disordered" evidence="1">
    <location>
        <begin position="85"/>
        <end position="108"/>
    </location>
</feature>
<reference evidence="2" key="1">
    <citation type="journal article" date="2022" name="bioRxiv">
        <title>Sequencing and chromosome-scale assembly of the giantPleurodeles waltlgenome.</title>
        <authorList>
            <person name="Brown T."/>
            <person name="Elewa A."/>
            <person name="Iarovenko S."/>
            <person name="Subramanian E."/>
            <person name="Araus A.J."/>
            <person name="Petzold A."/>
            <person name="Susuki M."/>
            <person name="Suzuki K.-i.T."/>
            <person name="Hayashi T."/>
            <person name="Toyoda A."/>
            <person name="Oliveira C."/>
            <person name="Osipova E."/>
            <person name="Leigh N.D."/>
            <person name="Simon A."/>
            <person name="Yun M.H."/>
        </authorList>
    </citation>
    <scope>NUCLEOTIDE SEQUENCE</scope>
    <source>
        <strain evidence="2">20211129_DDA</strain>
        <tissue evidence="2">Liver</tissue>
    </source>
</reference>
<accession>A0AAV7MAJ8</accession>
<dbReference type="Proteomes" id="UP001066276">
    <property type="component" value="Chromosome 10"/>
</dbReference>
<dbReference type="EMBL" id="JANPWB010000014">
    <property type="protein sequence ID" value="KAJ1100552.1"/>
    <property type="molecule type" value="Genomic_DNA"/>
</dbReference>
<protein>
    <submittedName>
        <fullName evidence="2">Uncharacterized protein</fullName>
    </submittedName>
</protein>
<sequence length="108" mass="12052">MWITLDGKSRDFLDPADLSSFLDDLAMHPMDLALAHVSTDSPTLEDPSAVAIPHRNTASQKRGRTYDRALKLQEGRKHALQAVFALTQDQGREKSRSPLKLTPTTERP</sequence>
<dbReference type="AlphaFoldDB" id="A0AAV7MAJ8"/>